<dbReference type="GO" id="GO:0008173">
    <property type="term" value="F:RNA methyltransferase activity"/>
    <property type="evidence" value="ECO:0007669"/>
    <property type="project" value="InterPro"/>
</dbReference>
<dbReference type="NCBIfam" id="TIGR00186">
    <property type="entry name" value="rRNA_methyl_3"/>
    <property type="match status" value="1"/>
</dbReference>
<evidence type="ECO:0000313" key="4">
    <source>
        <dbReference type="EMBL" id="QEK38578.1"/>
    </source>
</evidence>
<dbReference type="Gene3D" id="3.30.1330.30">
    <property type="match status" value="1"/>
</dbReference>
<dbReference type="OrthoDB" id="9785673at2"/>
<dbReference type="InterPro" id="IPR013123">
    <property type="entry name" value="SpoU_subst-bd"/>
</dbReference>
<dbReference type="InterPro" id="IPR029026">
    <property type="entry name" value="tRNA_m1G_MTases_N"/>
</dbReference>
<dbReference type="SUPFAM" id="SSF55315">
    <property type="entry name" value="L30e-like"/>
    <property type="match status" value="1"/>
</dbReference>
<dbReference type="InterPro" id="IPR004441">
    <property type="entry name" value="rRNA_MeTrfase_TrmH"/>
</dbReference>
<dbReference type="PANTHER" id="PTHR46429:SF1">
    <property type="entry name" value="23S RRNA (GUANOSINE-2'-O-)-METHYLTRANSFERASE RLMB"/>
    <property type="match status" value="1"/>
</dbReference>
<evidence type="ECO:0000256" key="1">
    <source>
        <dbReference type="ARBA" id="ARBA00022603"/>
    </source>
</evidence>
<keyword evidence="1 4" id="KW-0489">Methyltransferase</keyword>
<feature type="domain" description="RNA 2-O ribose methyltransferase substrate binding" evidence="3">
    <location>
        <begin position="6"/>
        <end position="76"/>
    </location>
</feature>
<dbReference type="InterPro" id="IPR029028">
    <property type="entry name" value="Alpha/beta_knot_MTases"/>
</dbReference>
<proteinExistence type="predicted"/>
<dbReference type="CDD" id="cd18103">
    <property type="entry name" value="SpoU-like_RlmB"/>
    <property type="match status" value="1"/>
</dbReference>
<evidence type="ECO:0000259" key="3">
    <source>
        <dbReference type="SMART" id="SM00967"/>
    </source>
</evidence>
<accession>A0A5C0UEU7</accession>
<dbReference type="EMBL" id="CP043316">
    <property type="protein sequence ID" value="QEK38578.1"/>
    <property type="molecule type" value="Genomic_DNA"/>
</dbReference>
<reference evidence="4 5" key="1">
    <citation type="submission" date="2019-08" db="EMBL/GenBank/DDBJ databases">
        <title>Highly reduced genomes of protist endosymbionts show evolutionary convergence.</title>
        <authorList>
            <person name="George E."/>
            <person name="Husnik F."/>
            <person name="Tashyreva D."/>
            <person name="Prokopchuk G."/>
            <person name="Horak A."/>
            <person name="Kwong W.K."/>
            <person name="Lukes J."/>
            <person name="Keeling P.J."/>
        </authorList>
    </citation>
    <scope>NUCLEOTIDE SEQUENCE [LARGE SCALE GENOMIC DNA]</scope>
    <source>
        <strain evidence="4">1604LC</strain>
    </source>
</reference>
<gene>
    <name evidence="4" type="primary">rlmB</name>
    <name evidence="4" type="ORF">FZC34_01475</name>
</gene>
<dbReference type="GO" id="GO:0032259">
    <property type="term" value="P:methylation"/>
    <property type="evidence" value="ECO:0007669"/>
    <property type="project" value="UniProtKB-KW"/>
</dbReference>
<dbReference type="GO" id="GO:0003723">
    <property type="term" value="F:RNA binding"/>
    <property type="evidence" value="ECO:0007669"/>
    <property type="project" value="InterPro"/>
</dbReference>
<name>A0A5C0UEU7_9PROT</name>
<dbReference type="Gene3D" id="3.40.1280.10">
    <property type="match status" value="1"/>
</dbReference>
<dbReference type="InterPro" id="IPR001537">
    <property type="entry name" value="SpoU_MeTrfase"/>
</dbReference>
<evidence type="ECO:0000256" key="2">
    <source>
        <dbReference type="ARBA" id="ARBA00022679"/>
    </source>
</evidence>
<keyword evidence="5" id="KW-1185">Reference proteome</keyword>
<dbReference type="RefSeq" id="WP_148971699.1">
    <property type="nucleotide sequence ID" value="NZ_CP043316.1"/>
</dbReference>
<dbReference type="AlphaFoldDB" id="A0A5C0UEU7"/>
<dbReference type="SMART" id="SM00967">
    <property type="entry name" value="SpoU_sub_bind"/>
    <property type="match status" value="1"/>
</dbReference>
<protein>
    <submittedName>
        <fullName evidence="4">23S rRNA (Guanosine(2251)-2'-O)-methyltransferase RlmB</fullName>
    </submittedName>
</protein>
<dbReference type="InterPro" id="IPR029064">
    <property type="entry name" value="Ribosomal_eL30-like_sf"/>
</dbReference>
<dbReference type="GO" id="GO:0006396">
    <property type="term" value="P:RNA processing"/>
    <property type="evidence" value="ECO:0007669"/>
    <property type="project" value="InterPro"/>
</dbReference>
<dbReference type="PANTHER" id="PTHR46429">
    <property type="entry name" value="23S RRNA (GUANOSINE-2'-O-)-METHYLTRANSFERASE RLMB"/>
    <property type="match status" value="1"/>
</dbReference>
<dbReference type="SUPFAM" id="SSF75217">
    <property type="entry name" value="alpha/beta knot"/>
    <property type="match status" value="1"/>
</dbReference>
<sequence>MNGYVNLWGKHAVFSALKHGTRKIINVQCIESVKDEVMNINPYINIETVTRNYLNRKLPEVQHQGILLTCSSLSCCKLSLCTHIKPTDKIIALDHIKDPHNVGAIIRSMAALGFKHLLMTKDHSPSLDGTVAKNACGALEQIHVIKVTNLADGLIYLKKKGFWCFGLEEHGSNCFNNLTKDGFVLVIGSEGKGIRNRVRSECDGFIKIDTNPEFPVLNASVAAALGMYILSQKN</sequence>
<keyword evidence="2 4" id="KW-0808">Transferase</keyword>
<organism evidence="4 5">
    <name type="scientific">Candidatus Cytomitobacter primus</name>
    <dbReference type="NCBI Taxonomy" id="2066024"/>
    <lineage>
        <taxon>Bacteria</taxon>
        <taxon>Pseudomonadati</taxon>
        <taxon>Pseudomonadota</taxon>
        <taxon>Alphaproteobacteria</taxon>
        <taxon>Holosporales</taxon>
        <taxon>Holosporaceae</taxon>
        <taxon>Candidatus Cytomitobacter</taxon>
    </lineage>
</organism>
<dbReference type="KEGG" id="cpri:FZC34_01475"/>
<dbReference type="Proteomes" id="UP000325004">
    <property type="component" value="Chromosome"/>
</dbReference>
<dbReference type="GO" id="GO:0005829">
    <property type="term" value="C:cytosol"/>
    <property type="evidence" value="ECO:0007669"/>
    <property type="project" value="TreeGrafter"/>
</dbReference>
<dbReference type="Pfam" id="PF08032">
    <property type="entry name" value="SpoU_sub_bind"/>
    <property type="match status" value="1"/>
</dbReference>
<evidence type="ECO:0000313" key="5">
    <source>
        <dbReference type="Proteomes" id="UP000325004"/>
    </source>
</evidence>
<dbReference type="Pfam" id="PF00588">
    <property type="entry name" value="SpoU_methylase"/>
    <property type="match status" value="1"/>
</dbReference>